<gene>
    <name evidence="1" type="ORF">UFOVP564_19</name>
</gene>
<sequence>MPQVYTVAYSTDNSTFTTLSNVQGVSIGIGRRALVDNYSADTCSIDVWYPTGYYAPITAMVTGTFIRVTNSTTSKVIWYGRITDTQVKYGIVYNSGTQVGNSDRLTIRAEGALAQWGRARGNAYSMAAGTATAQLTAAATSNGLTVTNNYSAIDNPPLAATTVTTSWADWFNKFTTTLNGRIRQGNNAIQALSKYSSFNSTINFSDALNNATNQVYDAIDFQSLGQNYFTQVTVTPESYAAQVSSSGSAPFRNLNVQTFNNSTVQAAGFADYLLTQYGSTSFALASVSCLAEAQNSMKLDAIGTGFWDCIGYAVTVTFRGTTYYAIIEGASFTATPSSSRYTFYLSGADLNSYLILDNAVQGRLNFNKLGY</sequence>
<proteinExistence type="predicted"/>
<reference evidence="1" key="1">
    <citation type="submission" date="2020-04" db="EMBL/GenBank/DDBJ databases">
        <authorList>
            <person name="Chiriac C."/>
            <person name="Salcher M."/>
            <person name="Ghai R."/>
            <person name="Kavagutti S V."/>
        </authorList>
    </citation>
    <scope>NUCLEOTIDE SEQUENCE</scope>
</reference>
<accession>A0A6J5MVE5</accession>
<name>A0A6J5MVE5_9CAUD</name>
<protein>
    <submittedName>
        <fullName evidence="1">Uncharacterized protein</fullName>
    </submittedName>
</protein>
<dbReference type="EMBL" id="LR796539">
    <property type="protein sequence ID" value="CAB4150312.1"/>
    <property type="molecule type" value="Genomic_DNA"/>
</dbReference>
<evidence type="ECO:0000313" key="1">
    <source>
        <dbReference type="EMBL" id="CAB4150312.1"/>
    </source>
</evidence>
<organism evidence="1">
    <name type="scientific">uncultured Caudovirales phage</name>
    <dbReference type="NCBI Taxonomy" id="2100421"/>
    <lineage>
        <taxon>Viruses</taxon>
        <taxon>Duplodnaviria</taxon>
        <taxon>Heunggongvirae</taxon>
        <taxon>Uroviricota</taxon>
        <taxon>Caudoviricetes</taxon>
        <taxon>Peduoviridae</taxon>
        <taxon>Maltschvirus</taxon>
        <taxon>Maltschvirus maltsch</taxon>
    </lineage>
</organism>